<protein>
    <submittedName>
        <fullName evidence="2">Uncharacterized protein</fullName>
    </submittedName>
</protein>
<reference evidence="2" key="1">
    <citation type="journal article" date="2023" name="Science">
        <title>Genome structures resolve the early diversification of teleost fishes.</title>
        <authorList>
            <person name="Parey E."/>
            <person name="Louis A."/>
            <person name="Montfort J."/>
            <person name="Bouchez O."/>
            <person name="Roques C."/>
            <person name="Iampietro C."/>
            <person name="Lluch J."/>
            <person name="Castinel A."/>
            <person name="Donnadieu C."/>
            <person name="Desvignes T."/>
            <person name="Floi Bucao C."/>
            <person name="Jouanno E."/>
            <person name="Wen M."/>
            <person name="Mejri S."/>
            <person name="Dirks R."/>
            <person name="Jansen H."/>
            <person name="Henkel C."/>
            <person name="Chen W.J."/>
            <person name="Zahm M."/>
            <person name="Cabau C."/>
            <person name="Klopp C."/>
            <person name="Thompson A.W."/>
            <person name="Robinson-Rechavi M."/>
            <person name="Braasch I."/>
            <person name="Lecointre G."/>
            <person name="Bobe J."/>
            <person name="Postlethwait J.H."/>
            <person name="Berthelot C."/>
            <person name="Roest Crollius H."/>
            <person name="Guiguen Y."/>
        </authorList>
    </citation>
    <scope>NUCLEOTIDE SEQUENCE</scope>
    <source>
        <strain evidence="2">NC1722</strain>
    </source>
</reference>
<name>A0AAD7WMX0_9TELE</name>
<accession>A0AAD7WMX0</accession>
<feature type="compositionally biased region" description="Acidic residues" evidence="1">
    <location>
        <begin position="14"/>
        <end position="24"/>
    </location>
</feature>
<proteinExistence type="predicted"/>
<organism evidence="2 3">
    <name type="scientific">Aldrovandia affinis</name>
    <dbReference type="NCBI Taxonomy" id="143900"/>
    <lineage>
        <taxon>Eukaryota</taxon>
        <taxon>Metazoa</taxon>
        <taxon>Chordata</taxon>
        <taxon>Craniata</taxon>
        <taxon>Vertebrata</taxon>
        <taxon>Euteleostomi</taxon>
        <taxon>Actinopterygii</taxon>
        <taxon>Neopterygii</taxon>
        <taxon>Teleostei</taxon>
        <taxon>Notacanthiformes</taxon>
        <taxon>Halosauridae</taxon>
        <taxon>Aldrovandia</taxon>
    </lineage>
</organism>
<evidence type="ECO:0000313" key="3">
    <source>
        <dbReference type="Proteomes" id="UP001221898"/>
    </source>
</evidence>
<evidence type="ECO:0000256" key="1">
    <source>
        <dbReference type="SAM" id="MobiDB-lite"/>
    </source>
</evidence>
<gene>
    <name evidence="2" type="ORF">AAFF_G00366960</name>
</gene>
<dbReference type="Proteomes" id="UP001221898">
    <property type="component" value="Unassembled WGS sequence"/>
</dbReference>
<keyword evidence="3" id="KW-1185">Reference proteome</keyword>
<evidence type="ECO:0000313" key="2">
    <source>
        <dbReference type="EMBL" id="KAJ8402613.1"/>
    </source>
</evidence>
<dbReference type="EMBL" id="JAINUG010000063">
    <property type="protein sequence ID" value="KAJ8402613.1"/>
    <property type="molecule type" value="Genomic_DNA"/>
</dbReference>
<dbReference type="AlphaFoldDB" id="A0AAD7WMX0"/>
<comment type="caution">
    <text evidence="2">The sequence shown here is derived from an EMBL/GenBank/DDBJ whole genome shotgun (WGS) entry which is preliminary data.</text>
</comment>
<sequence>MLDLIHRSSYIPPGDDDGDYEEEKGEGYIEVLPDHPEGVSIYASRQSLVSTQSSGQGNYVNVAGEDVQSDTSSQCYINVDGDKDHLRLSPGVSLDNVDSDNNSNSDYVNVSEFINNTTSFQ</sequence>
<feature type="region of interest" description="Disordered" evidence="1">
    <location>
        <begin position="1"/>
        <end position="26"/>
    </location>
</feature>